<reference evidence="2" key="1">
    <citation type="submission" date="2024-07" db="EMBL/GenBank/DDBJ databases">
        <authorList>
            <person name="Yu S.T."/>
        </authorList>
    </citation>
    <scope>NUCLEOTIDE SEQUENCE</scope>
    <source>
        <strain evidence="2">R41</strain>
    </source>
</reference>
<sequence length="41" mass="4363">MPRTPMGALNDLADALESRFGAESEFATRPRVPAGPHPGLE</sequence>
<feature type="region of interest" description="Disordered" evidence="1">
    <location>
        <begin position="22"/>
        <end position="41"/>
    </location>
</feature>
<accession>A0AB39RQ12</accession>
<gene>
    <name evidence="2" type="ORF">AB5J53_36880</name>
</gene>
<dbReference type="RefSeq" id="WP_369249930.1">
    <property type="nucleotide sequence ID" value="NZ_CP163443.1"/>
</dbReference>
<proteinExistence type="predicted"/>
<dbReference type="AlphaFoldDB" id="A0AB39RQ12"/>
<name>A0AB39RQ12_9ACTN</name>
<evidence type="ECO:0000256" key="1">
    <source>
        <dbReference type="SAM" id="MobiDB-lite"/>
    </source>
</evidence>
<dbReference type="EMBL" id="CP163443">
    <property type="protein sequence ID" value="XDQ56860.1"/>
    <property type="molecule type" value="Genomic_DNA"/>
</dbReference>
<protein>
    <submittedName>
        <fullName evidence="2">Uncharacterized protein</fullName>
    </submittedName>
</protein>
<organism evidence="2">
    <name type="scientific">Streptomyces sp. R41</name>
    <dbReference type="NCBI Taxonomy" id="3238632"/>
    <lineage>
        <taxon>Bacteria</taxon>
        <taxon>Bacillati</taxon>
        <taxon>Actinomycetota</taxon>
        <taxon>Actinomycetes</taxon>
        <taxon>Kitasatosporales</taxon>
        <taxon>Streptomycetaceae</taxon>
        <taxon>Streptomyces</taxon>
    </lineage>
</organism>
<evidence type="ECO:0000313" key="2">
    <source>
        <dbReference type="EMBL" id="XDQ56860.1"/>
    </source>
</evidence>